<dbReference type="PANTHER" id="PTHR43308">
    <property type="entry name" value="OUTER MEMBRANE PROTEIN ALPHA-RELATED"/>
    <property type="match status" value="1"/>
</dbReference>
<dbReference type="SUPFAM" id="SSF51126">
    <property type="entry name" value="Pectin lyase-like"/>
    <property type="match status" value="1"/>
</dbReference>
<feature type="domain" description="SLH" evidence="2">
    <location>
        <begin position="3453"/>
        <end position="3514"/>
    </location>
</feature>
<keyword evidence="1" id="KW-0472">Membrane</keyword>
<dbReference type="Pfam" id="PF00395">
    <property type="entry name" value="SLH"/>
    <property type="match status" value="3"/>
</dbReference>
<dbReference type="InterPro" id="IPR001434">
    <property type="entry name" value="OmcB-like_DUF11"/>
</dbReference>
<dbReference type="InterPro" id="IPR011050">
    <property type="entry name" value="Pectin_lyase_fold/virulence"/>
</dbReference>
<organism evidence="3 4">
    <name type="scientific">Paenibacillus phyllosphaerae</name>
    <dbReference type="NCBI Taxonomy" id="274593"/>
    <lineage>
        <taxon>Bacteria</taxon>
        <taxon>Bacillati</taxon>
        <taxon>Bacillota</taxon>
        <taxon>Bacilli</taxon>
        <taxon>Bacillales</taxon>
        <taxon>Paenibacillaceae</taxon>
        <taxon>Paenibacillus</taxon>
    </lineage>
</organism>
<protein>
    <recommendedName>
        <fullName evidence="2">SLH domain-containing protein</fullName>
    </recommendedName>
</protein>
<feature type="domain" description="SLH" evidence="2">
    <location>
        <begin position="3327"/>
        <end position="3386"/>
    </location>
</feature>
<sequence>MDFEGSTVQRRKLWRRITAGAFGVALLAGTLFQLQNNEGSAAVETYTVNNITELRNAVTQSNLSSDVNTINMAAGTYDLGDEPLDITEPVNLIGSGGNAEGTAGATILAASDNRVLNINDALGTFGSMKIAALTITGGTAPDSQVTTKDPVTGKETVTKVASDIYGGGGILADTGSGTLSLYNVAITNNATGDNSGYGGGLYVSGPNQGALSLDRVTIGSNMAVEHGGGMFVEGDLSVSIIRSTFESNIAKRFTGGGIAFLPETESGAGPVTISDSAFIGNEAQGMDDLTPTKQGVGGGLVISVPLTTITNSTFSGNKARDGGGGIIAAAASTGIPVLKHVTIANNSSSTGSGGGLLLNGGTPQLISSIVSGNTAASAANADVAIGAGKTAKLDDTTSMNNVLEKAASVFKTATPGGGNVIGLSANLLPLADNGGFTKTHALGTSSPALAAGGATGVSYDQRGFPRLVAAQTAAGAYESFRASIRYNRTYSGTFNFGGASGVSMTKKSETPSGLISSFQFANPAVTATPTTEQAGTAVYEISLNRTIANVNYTLKGNFELEVRAVPDLTVSVTHSGNFYQTQKKAAYTITVKNEGIKETSGTITLTNTLPTGMTLDSSVGTGWTCTGLTCTSTTSIPAKGSAALTLYVNIADNASGTVITKTAVSGGGEETADNTNNSGSDTHQIYPIPRIQTIAVPGSKTYKMGDVLAFSLTYDRNVTVTGTPSLPITIGGTTKQAVYTGGSGSQVLTFAYTVEEGLTDADGIQPGSSLVLGAGTGMASEYEAPAQLTLTSMPTTGGVRVDSVIPQISSIGLPTNGTFKAGTQLDFNVMFSENVAVQDAPTLTMDVGGETAEAVYVPNTDPGADQKKATFRYIVPQGHNDADGIELTEITLNSGSIRDGAGNDARLTLAPANTSGIRIDTVAPVMQSLDVPSSSSYNEGDTFTFTANYDEPVTVTGTPTIKFVSGETEQQAAYVSGSGTQTLRFTYTIQAGDNDADGIAFSGGEAAITLNGGTLRDVAGNAAAIKPTSNPVMNGVLVDTTVPQVTGITIPSKTYLAGDTIPMTVQMSENVNVSGTPKLSFNLGGNTVDAVYQSGSGTQTLSFAYEIPAGKQDGDGISLGTNLTLAGATITDIAGNNVNTLLPGPADYPEVKVDTIVPKVTAVTAADSYYTAGDLLQFKVQLDEAVTVVTTGGTPSLTFKLGTQSFEAPYLSGSGTAELVFGYTIQPNDANGAAAAFEAGAAIALNGAEVKDLNGNPANVVLSGIADLSGVIADSTIPTMTSMTASADKPYIAGDVMEFQVSISEPVNITGTPSLTLVTDSGERTAAYTAAASNASTLVFRYTVVSGDMDEDGIALNANLVLGGASVKDAAGNGINAALPNADTSGMQIDTLIPEITDVTYPDAGSYLEGDELTFTLDLNKPVAVTTTNGTPGLKLLIGSDEAWAVYTGGSGPVSQMTFTYTIASGDTDDNGVAPSNAIDLRGATVKDTAGNALALTLPTAVVPAMIVDTKRPAITSVTSTDGMYLAGETLSFQVKFDEAVQATVTGGKPYLAFKLGGNELQAEYASGSGTDTLTFSYNVQPDHANGESVNLADTTGLALSGGVLQDLNGNAAELALHGVSGMSGVKVDSTLPSLTAIDTPADQIYKAGSQLDFTVTASEAITIDTINGTPSLSLTIGEDTREAVFVSANALQNTLLFRYTVATGDADADGIELPAQLMLNGATIKDTAGNSLLLTVPAKDTSGIQVDTLIPTISGVTYPSAGSYLEGDELTFTLDLNKPLVVTTTGGTPALKLQIGSSEEWAVYTGGSGSLNQMTFTYTIASGDTDEDGVVPSNAIELRGATAADAAGNSLVLTLPTAAVPTMIVDTKVPAITSVTATDGFYRAGDKLSFQVKFDEAIQATTTGGKPYLAFKLGGNERTAEYVSGSGTDTLTFSYVVLMNDANGESVSLADTTVVALAGGTLQDLNGNAAELDLHGVSSMSGVKVDATLPSLTAIDTPSDEIYKAGSQLDFTVTASEAIAIDMTNGTPSLLLTVGEDTREAVFVSANALQNTLLFRYTVAPGDADADGIELPVQLTLNGAIIKDTAGNSLLLTVPAKDTSGIQVDTLIPEITGVTYPDAGSYLEGDELTFTLNLNKPVVVTTTGGTPALKLQIGTEEEWAVYSGGSGSVNQMTFTYTIASGDTDEDGVVPSNAIELRGATAADAAGNSLVLTLPTTAVPTMIVDTKVPAIISVTAIDGFYRAGDTLSFQVKFDEAIQATTTGGKPYLAFKLGGNELQAEYASGSGTDTLTFSYVVLMNDANGESVSLADTTGVALGGGTLEDLDGNAAELALHAVSSMSGVKVDATLPSLTAIDTPADEIYKAGSQLDFTVTASEAIAIDTTNGTPSLALTIGEEMREAVFVSANALQNTLLFRYTVATGDADADGIELPAQLTLNGATMKDAAGNSSLLTMPAKDTSGIQVDTLIPTISGVTYPTAGSYLEGDELTFTLNLNKPVVVTTTGGTPALKLQIGTEEEWAVYTGGSGSVNQMTFTYTIAPGDTDEDGVAPSNAIELRGATAADAAGNSLVLTLPTAVVPTMIVDTKVPAISTVTATDGFYRAGDTLSFQVKFDEPIQATTTGGKPYLAFKLGGNERTAEYVSGSGTDTLTFSYVVTASDANGEPVDLSGTQALVLSGGLLADVNGNPAQLALNGVDNMAAVIVDAVKPTIDLLDVPASKTYKAGDQLDFTVTTSESVTVEGTSGTPSIVLQIGENVREAMLVSEDASKNELLFRYTVTSGDSDLDGIALSSNQIQLNDAVITDAAGNSAVLALPVVDVSGIKLDTNVPGLTNVIWPESGNYREGQNLALTVKVNKAVTVNGTPNLTLQIGEDVAEAEYTGDSSETDTLTFAYTIADGVNDSDGIELTQLSLQGASIQDHAGNELVLTLPAASTPSVVKIDTEAPSTPVVAMDDDTLFQTAVVTVNGEAEAGTVLSVTATLEPAGTEAAAQTVTVGEDGHWSVTLSGLSEGEYALKAVATDASGNSSETRTVQFAIVPVLSLDAASYQIVRGKTRALVLTATYLDGTKKDITADAVFTFDQPSIAAMEGTSIKGLQTGTAIMKAEWSGQSITAAIKVTSPPVAGNVTDTLDLPLLLGAEGLAYTVNLDEIKAGELKINIASGEPLELALDMATLNKLLELNGNLNLELRTGSNSIRLSLPNVLAQAKKLAGENIDNLQIGVIAPGAEESAAVSEALAKLGATSPADPASFTVQVENTDGKSFELSSFGEYVTRTIGAGTEKPASGAIAVRLDPETGEFSFVPTSAFREEDGVWVAELKDRSTGVYLILEDPTTFPDVQGHWAADSIELLASMQIIKGKDDNQFDPTGSITRAEFAALLTRILAIGGETGNAKFGDINGGSWYADDVSAAAQAGIITGYSDGSFRPGAVVTRQEMAVMIMRAAEFIGVSHAEGAASETFKDQGSIPAWAQQAIQQASALGLVQGNEAGEFSPASQSSRAEAAVMLLRLMQAAQISPW</sequence>
<dbReference type="NCBIfam" id="NF041518">
    <property type="entry name" value="choice_anch_Q"/>
    <property type="match status" value="1"/>
</dbReference>
<dbReference type="EMBL" id="JACHXK010000010">
    <property type="protein sequence ID" value="MBB3112007.1"/>
    <property type="molecule type" value="Genomic_DNA"/>
</dbReference>
<comment type="caution">
    <text evidence="3">The sequence shown here is derived from an EMBL/GenBank/DDBJ whole genome shotgun (WGS) entry which is preliminary data.</text>
</comment>
<keyword evidence="1" id="KW-1133">Transmembrane helix</keyword>
<evidence type="ECO:0000313" key="3">
    <source>
        <dbReference type="EMBL" id="MBB3112007.1"/>
    </source>
</evidence>
<dbReference type="InterPro" id="IPR001119">
    <property type="entry name" value="SLH_dom"/>
</dbReference>
<dbReference type="Gene3D" id="2.60.40.10">
    <property type="entry name" value="Immunoglobulins"/>
    <property type="match status" value="1"/>
</dbReference>
<accession>A0A7W5B0G7</accession>
<dbReference type="InterPro" id="IPR044016">
    <property type="entry name" value="Big_13"/>
</dbReference>
<feature type="domain" description="SLH" evidence="2">
    <location>
        <begin position="3387"/>
        <end position="3450"/>
    </location>
</feature>
<dbReference type="Proteomes" id="UP000570361">
    <property type="component" value="Unassembled WGS sequence"/>
</dbReference>
<proteinExistence type="predicted"/>
<reference evidence="3 4" key="1">
    <citation type="submission" date="2020-08" db="EMBL/GenBank/DDBJ databases">
        <title>Genomic Encyclopedia of Type Strains, Phase III (KMG-III): the genomes of soil and plant-associated and newly described type strains.</title>
        <authorList>
            <person name="Whitman W."/>
        </authorList>
    </citation>
    <scope>NUCLEOTIDE SEQUENCE [LARGE SCALE GENOMIC DNA]</scope>
    <source>
        <strain evidence="3 4">CECT 5862</strain>
    </source>
</reference>
<evidence type="ECO:0000256" key="1">
    <source>
        <dbReference type="SAM" id="Phobius"/>
    </source>
</evidence>
<evidence type="ECO:0000259" key="2">
    <source>
        <dbReference type="PROSITE" id="PS51272"/>
    </source>
</evidence>
<dbReference type="PROSITE" id="PS51272">
    <property type="entry name" value="SLH"/>
    <property type="match status" value="3"/>
</dbReference>
<dbReference type="Pfam" id="PF01345">
    <property type="entry name" value="DUF11"/>
    <property type="match status" value="1"/>
</dbReference>
<dbReference type="Pfam" id="PF19077">
    <property type="entry name" value="Big_13"/>
    <property type="match status" value="1"/>
</dbReference>
<keyword evidence="4" id="KW-1185">Reference proteome</keyword>
<dbReference type="Gene3D" id="2.60.40.1080">
    <property type="match status" value="1"/>
</dbReference>
<keyword evidence="1" id="KW-0812">Transmembrane</keyword>
<dbReference type="InterPro" id="IPR006626">
    <property type="entry name" value="PbH1"/>
</dbReference>
<dbReference type="InterPro" id="IPR051465">
    <property type="entry name" value="Cell_Envelope_Struct_Comp"/>
</dbReference>
<name>A0A7W5B0G7_9BACL</name>
<evidence type="ECO:0000313" key="4">
    <source>
        <dbReference type="Proteomes" id="UP000570361"/>
    </source>
</evidence>
<dbReference type="SMART" id="SM00710">
    <property type="entry name" value="PbH1"/>
    <property type="match status" value="6"/>
</dbReference>
<feature type="transmembrane region" description="Helical" evidence="1">
    <location>
        <begin position="13"/>
        <end position="32"/>
    </location>
</feature>
<gene>
    <name evidence="3" type="ORF">FHS18_004085</name>
</gene>
<dbReference type="RefSeq" id="WP_183601884.1">
    <property type="nucleotide sequence ID" value="NZ_JACHXK010000010.1"/>
</dbReference>
<dbReference type="InterPro" id="IPR059226">
    <property type="entry name" value="Choice_anch_Q_dom"/>
</dbReference>
<dbReference type="InterPro" id="IPR013783">
    <property type="entry name" value="Ig-like_fold"/>
</dbReference>